<comment type="caution">
    <text evidence="6">The sequence shown here is derived from an EMBL/GenBank/DDBJ whole genome shotgun (WGS) entry which is preliminary data.</text>
</comment>
<dbReference type="Gene3D" id="3.30.70.250">
    <property type="entry name" value="Malonyl-CoA ACP transacylase, ACP-binding"/>
    <property type="match status" value="1"/>
</dbReference>
<reference evidence="6 7" key="1">
    <citation type="submission" date="2022-04" db="EMBL/GenBank/DDBJ databases">
        <title>Positive selection, recombination, and allopatry shape intraspecific diversity of widespread and dominant cyanobacteria.</title>
        <authorList>
            <person name="Wei J."/>
            <person name="Shu W."/>
            <person name="Hu C."/>
        </authorList>
    </citation>
    <scope>NUCLEOTIDE SEQUENCE [LARGE SCALE GENOMIC DNA]</scope>
    <source>
        <strain evidence="6 7">GB2-A5</strain>
    </source>
</reference>
<evidence type="ECO:0000256" key="3">
    <source>
        <dbReference type="ARBA" id="ARBA00048462"/>
    </source>
</evidence>
<evidence type="ECO:0000313" key="7">
    <source>
        <dbReference type="Proteomes" id="UP001442494"/>
    </source>
</evidence>
<dbReference type="Proteomes" id="UP001442494">
    <property type="component" value="Unassembled WGS sequence"/>
</dbReference>
<keyword evidence="1 4" id="KW-0808">Transferase</keyword>
<dbReference type="InterPro" id="IPR001227">
    <property type="entry name" value="Ac_transferase_dom_sf"/>
</dbReference>
<dbReference type="PANTHER" id="PTHR42681">
    <property type="entry name" value="MALONYL-COA-ACYL CARRIER PROTEIN TRANSACYLASE, MITOCHONDRIAL"/>
    <property type="match status" value="1"/>
</dbReference>
<keyword evidence="7" id="KW-1185">Reference proteome</keyword>
<evidence type="ECO:0000256" key="1">
    <source>
        <dbReference type="ARBA" id="ARBA00022679"/>
    </source>
</evidence>
<evidence type="ECO:0000256" key="2">
    <source>
        <dbReference type="ARBA" id="ARBA00023315"/>
    </source>
</evidence>
<dbReference type="SUPFAM" id="SSF52151">
    <property type="entry name" value="FabD/lysophospholipase-like"/>
    <property type="match status" value="1"/>
</dbReference>
<dbReference type="EC" id="2.3.1.39" evidence="4"/>
<dbReference type="InterPro" id="IPR050858">
    <property type="entry name" value="Mal-CoA-ACP_Trans/PKS_FabD"/>
</dbReference>
<name>A0ABV0JRD7_9CYAN</name>
<proteinExistence type="inferred from homology"/>
<dbReference type="Pfam" id="PF00698">
    <property type="entry name" value="Acyl_transf_1"/>
    <property type="match status" value="1"/>
</dbReference>
<dbReference type="InterPro" id="IPR014043">
    <property type="entry name" value="Acyl_transferase_dom"/>
</dbReference>
<dbReference type="InterPro" id="IPR024925">
    <property type="entry name" value="Malonyl_CoA-ACP_transAc"/>
</dbReference>
<comment type="similarity">
    <text evidence="4">Belongs to the fabD family.</text>
</comment>
<evidence type="ECO:0000256" key="4">
    <source>
        <dbReference type="PIRNR" id="PIRNR000446"/>
    </source>
</evidence>
<dbReference type="InterPro" id="IPR016035">
    <property type="entry name" value="Acyl_Trfase/lysoPLipase"/>
</dbReference>
<sequence>MAIKTAWVFPGQGSQRIGMGLDLVKIPAAKARFKLAEEILGWSVLEVCQSNETMLSRTFYTQPCIYVVSSILADLMKQQGHQPDFVAGYSMGEYIALYAAGVYDFESGLRLIKRRAELMDKAPSGMMAVLIGCDRILLEQQIQQTPNVELASDNLDQLVISGSPAAVALVLSQVEAKRVVPLKLSGAFHSAFMATAAFAFQQALDSIEFQTAEIPVLSNVEPLPAVDAAVLKERLGRQMTGAVRWREITLQLAAEGVKRVVEIGSTQVLTNLIKRAQLHDNVSARLGFALANVTSESELYSFGCQRVHKPLVCF</sequence>
<evidence type="ECO:0000259" key="5">
    <source>
        <dbReference type="SMART" id="SM00827"/>
    </source>
</evidence>
<dbReference type="Gene3D" id="3.40.366.10">
    <property type="entry name" value="Malonyl-Coenzyme A Acyl Carrier Protein, domain 2"/>
    <property type="match status" value="1"/>
</dbReference>
<organism evidence="6 7">
    <name type="scientific">Funiculus sociatus GB2-A5</name>
    <dbReference type="NCBI Taxonomy" id="2933946"/>
    <lineage>
        <taxon>Bacteria</taxon>
        <taxon>Bacillati</taxon>
        <taxon>Cyanobacteriota</taxon>
        <taxon>Cyanophyceae</taxon>
        <taxon>Coleofasciculales</taxon>
        <taxon>Coleofasciculaceae</taxon>
        <taxon>Funiculus</taxon>
    </lineage>
</organism>
<dbReference type="RefSeq" id="WP_190419492.1">
    <property type="nucleotide sequence ID" value="NZ_JAMPKK010000036.1"/>
</dbReference>
<dbReference type="PANTHER" id="PTHR42681:SF1">
    <property type="entry name" value="MALONYL-COA-ACYL CARRIER PROTEIN TRANSACYLASE, MITOCHONDRIAL"/>
    <property type="match status" value="1"/>
</dbReference>
<dbReference type="InterPro" id="IPR004410">
    <property type="entry name" value="Malonyl_CoA-ACP_transAc_FabD"/>
</dbReference>
<dbReference type="NCBIfam" id="TIGR00128">
    <property type="entry name" value="fabD"/>
    <property type="match status" value="1"/>
</dbReference>
<evidence type="ECO:0000313" key="6">
    <source>
        <dbReference type="EMBL" id="MEP0866028.1"/>
    </source>
</evidence>
<keyword evidence="2 4" id="KW-0012">Acyltransferase</keyword>
<protein>
    <recommendedName>
        <fullName evidence="4">Malonyl CoA-acyl carrier protein transacylase</fullName>
        <ecNumber evidence="4">2.3.1.39</ecNumber>
    </recommendedName>
</protein>
<accession>A0ABV0JRD7</accession>
<dbReference type="EMBL" id="JAMPKK010000036">
    <property type="protein sequence ID" value="MEP0866028.1"/>
    <property type="molecule type" value="Genomic_DNA"/>
</dbReference>
<feature type="domain" description="Malonyl-CoA:ACP transacylase (MAT)" evidence="5">
    <location>
        <begin position="8"/>
        <end position="297"/>
    </location>
</feature>
<dbReference type="GO" id="GO:0004314">
    <property type="term" value="F:[acyl-carrier-protein] S-malonyltransferase activity"/>
    <property type="evidence" value="ECO:0007669"/>
    <property type="project" value="UniProtKB-EC"/>
</dbReference>
<gene>
    <name evidence="6" type="primary">fabD</name>
    <name evidence="6" type="ORF">NDI37_16290</name>
</gene>
<dbReference type="SMART" id="SM00827">
    <property type="entry name" value="PKS_AT"/>
    <property type="match status" value="1"/>
</dbReference>
<comment type="catalytic activity">
    <reaction evidence="3 4">
        <text>holo-[ACP] + malonyl-CoA = malonyl-[ACP] + CoA</text>
        <dbReference type="Rhea" id="RHEA:41792"/>
        <dbReference type="Rhea" id="RHEA-COMP:9623"/>
        <dbReference type="Rhea" id="RHEA-COMP:9685"/>
        <dbReference type="ChEBI" id="CHEBI:57287"/>
        <dbReference type="ChEBI" id="CHEBI:57384"/>
        <dbReference type="ChEBI" id="CHEBI:64479"/>
        <dbReference type="ChEBI" id="CHEBI:78449"/>
        <dbReference type="EC" id="2.3.1.39"/>
    </reaction>
</comment>
<dbReference type="PIRSF" id="PIRSF000446">
    <property type="entry name" value="Mct"/>
    <property type="match status" value="1"/>
</dbReference>